<evidence type="ECO:0000313" key="3">
    <source>
        <dbReference type="Proteomes" id="UP000030745"/>
    </source>
</evidence>
<evidence type="ECO:0000256" key="1">
    <source>
        <dbReference type="SAM" id="Phobius"/>
    </source>
</evidence>
<dbReference type="EMBL" id="KK583448">
    <property type="protein sequence ID" value="KDO18365.1"/>
    <property type="molecule type" value="Genomic_DNA"/>
</dbReference>
<feature type="transmembrane region" description="Helical" evidence="1">
    <location>
        <begin position="296"/>
        <end position="317"/>
    </location>
</feature>
<keyword evidence="1" id="KW-1133">Transmembrane helix</keyword>
<feature type="transmembrane region" description="Helical" evidence="1">
    <location>
        <begin position="404"/>
        <end position="424"/>
    </location>
</feature>
<dbReference type="GeneID" id="24137754"/>
<keyword evidence="1" id="KW-0812">Transmembrane</keyword>
<protein>
    <submittedName>
        <fullName evidence="2">Uncharacterized protein</fullName>
    </submittedName>
</protein>
<keyword evidence="1" id="KW-0472">Membrane</keyword>
<name>A0A067BNN9_SAPPC</name>
<evidence type="ECO:0000313" key="2">
    <source>
        <dbReference type="EMBL" id="KDO18365.1"/>
    </source>
</evidence>
<reference evidence="2 3" key="1">
    <citation type="journal article" date="2013" name="PLoS Genet.">
        <title>Distinctive expansion of potential virulence genes in the genome of the oomycete fish pathogen Saprolegnia parasitica.</title>
        <authorList>
            <person name="Jiang R.H."/>
            <person name="de Bruijn I."/>
            <person name="Haas B.J."/>
            <person name="Belmonte R."/>
            <person name="Lobach L."/>
            <person name="Christie J."/>
            <person name="van den Ackerveken G."/>
            <person name="Bottin A."/>
            <person name="Bulone V."/>
            <person name="Diaz-Moreno S.M."/>
            <person name="Dumas B."/>
            <person name="Fan L."/>
            <person name="Gaulin E."/>
            <person name="Govers F."/>
            <person name="Grenville-Briggs L.J."/>
            <person name="Horner N.R."/>
            <person name="Levin J.Z."/>
            <person name="Mammella M."/>
            <person name="Meijer H.J."/>
            <person name="Morris P."/>
            <person name="Nusbaum C."/>
            <person name="Oome S."/>
            <person name="Phillips A.J."/>
            <person name="van Rooyen D."/>
            <person name="Rzeszutek E."/>
            <person name="Saraiva M."/>
            <person name="Secombes C.J."/>
            <person name="Seidl M.F."/>
            <person name="Snel B."/>
            <person name="Stassen J.H."/>
            <person name="Sykes S."/>
            <person name="Tripathy S."/>
            <person name="van den Berg H."/>
            <person name="Vega-Arreguin J.C."/>
            <person name="Wawra S."/>
            <person name="Young S.K."/>
            <person name="Zeng Q."/>
            <person name="Dieguez-Uribeondo J."/>
            <person name="Russ C."/>
            <person name="Tyler B.M."/>
            <person name="van West P."/>
        </authorList>
    </citation>
    <scope>NUCLEOTIDE SEQUENCE [LARGE SCALE GENOMIC DNA]</scope>
    <source>
        <strain evidence="2 3">CBS 223.65</strain>
    </source>
</reference>
<dbReference type="Proteomes" id="UP000030745">
    <property type="component" value="Unassembled WGS sequence"/>
</dbReference>
<dbReference type="AlphaFoldDB" id="A0A067BNN9"/>
<proteinExistence type="predicted"/>
<dbReference type="OrthoDB" id="75535at2759"/>
<dbReference type="RefSeq" id="XP_012210929.1">
    <property type="nucleotide sequence ID" value="XM_012355539.1"/>
</dbReference>
<sequence>MLSERGHRLVQSKRIAQSRIRRATTWIVSLLISSVAVAYVAKPSYNGLTLTFSGSQISQTYPFTVIDTSNLRFYNLLLVPNAPALLQSLENLTKTTQFAEPLVFAQLVTNASEYLSLMDATTTAQHLADLDVAIGARHVNTSRPVRCIGTAGSPLGWVNGFCVSYTERKIYHAWTSRYFYNGEEARGGAIANAVMLFTYDGDFLSRRRAETLLPDAVAVAGLGYFRVNHAWVRTIEDPFSFQGVRDDGAAIVVVSFLSVLNFNGAKIFLGLQAPNPCYDVLEHIDYGYINLVTAEYIWLGPQLATYITQFVLVLAALGSVEHDVSVSILVDLVSATMYSSVLLVISFLGKYYLVFNLSSMLRSDSILSIYLISVISLYHNLIVSHCWPSKLFVALHYTSISIGIFHRMFLTLLALAVTGAEIFLGCSFNTKLQVGTKPTPCIFGTGNCFNEINARVVAVMAMHLAVLSLYVLAITLHFRRHPRQLVKVHGLFGYAKDPIGSLVKVSATTFETHCYGQLLDRFLASRYLCVDARRESIGTSTVAVMTLGFVPMRCGLLIRFKDYATFVVARLLPMSCKKTLRISIPVATLANNSVEGPLTYVYIHALPAHDLRIGHPACIL</sequence>
<gene>
    <name evidence="2" type="ORF">SPRG_16099</name>
</gene>
<organism evidence="2 3">
    <name type="scientific">Saprolegnia parasitica (strain CBS 223.65)</name>
    <dbReference type="NCBI Taxonomy" id="695850"/>
    <lineage>
        <taxon>Eukaryota</taxon>
        <taxon>Sar</taxon>
        <taxon>Stramenopiles</taxon>
        <taxon>Oomycota</taxon>
        <taxon>Saprolegniomycetes</taxon>
        <taxon>Saprolegniales</taxon>
        <taxon>Saprolegniaceae</taxon>
        <taxon>Saprolegnia</taxon>
    </lineage>
</organism>
<keyword evidence="3" id="KW-1185">Reference proteome</keyword>
<dbReference type="OMA" id="APNPCYD"/>
<feature type="transmembrane region" description="Helical" evidence="1">
    <location>
        <begin position="329"/>
        <end position="353"/>
    </location>
</feature>
<dbReference type="KEGG" id="spar:SPRG_16099"/>
<accession>A0A067BNN9</accession>
<feature type="transmembrane region" description="Helical" evidence="1">
    <location>
        <begin position="365"/>
        <end position="383"/>
    </location>
</feature>
<dbReference type="VEuPathDB" id="FungiDB:SPRG_16099"/>
<feature type="transmembrane region" description="Helical" evidence="1">
    <location>
        <begin position="456"/>
        <end position="478"/>
    </location>
</feature>